<dbReference type="PANTHER" id="PTHR43798:SF5">
    <property type="entry name" value="MONOACYLGLYCEROL LIPASE ABHD6"/>
    <property type="match status" value="1"/>
</dbReference>
<proteinExistence type="predicted"/>
<name>A0A3N0DXU8_9ACTN</name>
<dbReference type="PANTHER" id="PTHR43798">
    <property type="entry name" value="MONOACYLGLYCEROL LIPASE"/>
    <property type="match status" value="1"/>
</dbReference>
<organism evidence="2 3">
    <name type="scientific">Nocardioides marmorisolisilvae</name>
    <dbReference type="NCBI Taxonomy" id="1542737"/>
    <lineage>
        <taxon>Bacteria</taxon>
        <taxon>Bacillati</taxon>
        <taxon>Actinomycetota</taxon>
        <taxon>Actinomycetes</taxon>
        <taxon>Propionibacteriales</taxon>
        <taxon>Nocardioidaceae</taxon>
        <taxon>Nocardioides</taxon>
    </lineage>
</organism>
<dbReference type="Gene3D" id="3.40.50.1820">
    <property type="entry name" value="alpha/beta hydrolase"/>
    <property type="match status" value="1"/>
</dbReference>
<reference evidence="2 3" key="1">
    <citation type="submission" date="2018-11" db="EMBL/GenBank/DDBJ databases">
        <authorList>
            <person name="Li F."/>
        </authorList>
    </citation>
    <scope>NUCLEOTIDE SEQUENCE [LARGE SCALE GENOMIC DNA]</scope>
    <source>
        <strain evidence="2 3">KIS18-7</strain>
    </source>
</reference>
<feature type="domain" description="AB hydrolase-1" evidence="1">
    <location>
        <begin position="36"/>
        <end position="262"/>
    </location>
</feature>
<dbReference type="Pfam" id="PF00561">
    <property type="entry name" value="Abhydrolase_1"/>
    <property type="match status" value="1"/>
</dbReference>
<evidence type="ECO:0000313" key="2">
    <source>
        <dbReference type="EMBL" id="RNL80432.1"/>
    </source>
</evidence>
<dbReference type="GO" id="GO:0047372">
    <property type="term" value="F:monoacylglycerol lipase activity"/>
    <property type="evidence" value="ECO:0007669"/>
    <property type="project" value="TreeGrafter"/>
</dbReference>
<dbReference type="GO" id="GO:0046464">
    <property type="term" value="P:acylglycerol catabolic process"/>
    <property type="evidence" value="ECO:0007669"/>
    <property type="project" value="TreeGrafter"/>
</dbReference>
<dbReference type="InterPro" id="IPR029058">
    <property type="entry name" value="AB_hydrolase_fold"/>
</dbReference>
<keyword evidence="2" id="KW-0378">Hydrolase</keyword>
<dbReference type="GO" id="GO:0016020">
    <property type="term" value="C:membrane"/>
    <property type="evidence" value="ECO:0007669"/>
    <property type="project" value="TreeGrafter"/>
</dbReference>
<dbReference type="AlphaFoldDB" id="A0A3N0DXU8"/>
<protein>
    <submittedName>
        <fullName evidence="2">Alpha/beta fold hydrolase</fullName>
    </submittedName>
</protein>
<comment type="caution">
    <text evidence="2">The sequence shown here is derived from an EMBL/GenBank/DDBJ whole genome shotgun (WGS) entry which is preliminary data.</text>
</comment>
<sequence>MVDVPEVVVPKGRWLDLPGRGRTWLTDIPGPTPDAPAVILLHAVGCTGLLTWFPVIEQLSAKYRVVIFDQRWHGRGIMSEHFSIRDCADDVAAVANVLDLVQPIVAGYSMGSIVAQRCWRQHPQRFGGLVLAATTDHFRTTGSERVFHQTMELGMGAFRTLSRSKSINVAAKAATEALLDPTDTHQWALNEWRSTSSWAVAQAVASLGRHHSTPWLHQIDIPTAVVVTTKDKVLSPERQRVIAATIPGATVHTADCGHAGCVLDAKNFVPTFLEAVDTTAGRRASRLKVSAAARA</sequence>
<dbReference type="SUPFAM" id="SSF53474">
    <property type="entry name" value="alpha/beta-Hydrolases"/>
    <property type="match status" value="1"/>
</dbReference>
<dbReference type="OrthoDB" id="63519at2"/>
<gene>
    <name evidence="2" type="ORF">EFL95_11170</name>
</gene>
<dbReference type="InterPro" id="IPR000073">
    <property type="entry name" value="AB_hydrolase_1"/>
</dbReference>
<evidence type="ECO:0000313" key="3">
    <source>
        <dbReference type="Proteomes" id="UP000277094"/>
    </source>
</evidence>
<keyword evidence="3" id="KW-1185">Reference proteome</keyword>
<evidence type="ECO:0000259" key="1">
    <source>
        <dbReference type="Pfam" id="PF00561"/>
    </source>
</evidence>
<dbReference type="InterPro" id="IPR050266">
    <property type="entry name" value="AB_hydrolase_sf"/>
</dbReference>
<dbReference type="Proteomes" id="UP000277094">
    <property type="component" value="Unassembled WGS sequence"/>
</dbReference>
<accession>A0A3N0DXU8</accession>
<dbReference type="EMBL" id="RJSG01000002">
    <property type="protein sequence ID" value="RNL80432.1"/>
    <property type="molecule type" value="Genomic_DNA"/>
</dbReference>